<dbReference type="EMBL" id="JAPDMQ010000946">
    <property type="protein sequence ID" value="KAK0519605.1"/>
    <property type="molecule type" value="Genomic_DNA"/>
</dbReference>
<protein>
    <submittedName>
        <fullName evidence="1">Uncharacterized protein</fullName>
    </submittedName>
</protein>
<gene>
    <name evidence="1" type="ORF">OC842_007397</name>
</gene>
<keyword evidence="2" id="KW-1185">Reference proteome</keyword>
<reference evidence="1" key="1">
    <citation type="journal article" date="2023" name="PhytoFront">
        <title>Draft Genome Resources of Seven Strains of Tilletia horrida, Causal Agent of Kernel Smut of Rice.</title>
        <authorList>
            <person name="Khanal S."/>
            <person name="Antony Babu S."/>
            <person name="Zhou X.G."/>
        </authorList>
    </citation>
    <scope>NUCLEOTIDE SEQUENCE</scope>
    <source>
        <strain evidence="1">TX3</strain>
    </source>
</reference>
<accession>A0AAN6G401</accession>
<organism evidence="1 2">
    <name type="scientific">Tilletia horrida</name>
    <dbReference type="NCBI Taxonomy" id="155126"/>
    <lineage>
        <taxon>Eukaryota</taxon>
        <taxon>Fungi</taxon>
        <taxon>Dikarya</taxon>
        <taxon>Basidiomycota</taxon>
        <taxon>Ustilaginomycotina</taxon>
        <taxon>Exobasidiomycetes</taxon>
        <taxon>Tilletiales</taxon>
        <taxon>Tilletiaceae</taxon>
        <taxon>Tilletia</taxon>
    </lineage>
</organism>
<comment type="caution">
    <text evidence="1">The sequence shown here is derived from an EMBL/GenBank/DDBJ whole genome shotgun (WGS) entry which is preliminary data.</text>
</comment>
<name>A0AAN6G401_9BASI</name>
<proteinExistence type="predicted"/>
<feature type="non-terminal residue" evidence="1">
    <location>
        <position position="70"/>
    </location>
</feature>
<sequence length="70" mass="7322">MARPSASTTAHKASMAAAASASAALDALALDLRLQPGVALGPFTLGIPLWHTLDYLRSNPTHFPKVQLVL</sequence>
<dbReference type="Proteomes" id="UP001176521">
    <property type="component" value="Unassembled WGS sequence"/>
</dbReference>
<evidence type="ECO:0000313" key="1">
    <source>
        <dbReference type="EMBL" id="KAK0519605.1"/>
    </source>
</evidence>
<evidence type="ECO:0000313" key="2">
    <source>
        <dbReference type="Proteomes" id="UP001176521"/>
    </source>
</evidence>
<dbReference type="AlphaFoldDB" id="A0AAN6G401"/>